<evidence type="ECO:0000313" key="3">
    <source>
        <dbReference type="Proteomes" id="UP000823775"/>
    </source>
</evidence>
<sequence length="105" mass="12300">MEDDEGQKEIERKIAEEDMEVENKNVEETKQAGDRGTKNITHAEIEGSGITIGWDDGCRALRKRFHKGRNMGKKWRHWWKLTGHTLERKLLALDPLRTQKVEGFR</sequence>
<accession>A0ABS8TAD9</accession>
<feature type="compositionally biased region" description="Basic and acidic residues" evidence="1">
    <location>
        <begin position="7"/>
        <end position="40"/>
    </location>
</feature>
<feature type="region of interest" description="Disordered" evidence="1">
    <location>
        <begin position="1"/>
        <end position="40"/>
    </location>
</feature>
<name>A0ABS8TAD9_DATST</name>
<evidence type="ECO:0000256" key="1">
    <source>
        <dbReference type="SAM" id="MobiDB-lite"/>
    </source>
</evidence>
<reference evidence="2 3" key="1">
    <citation type="journal article" date="2021" name="BMC Genomics">
        <title>Datura genome reveals duplications of psychoactive alkaloid biosynthetic genes and high mutation rate following tissue culture.</title>
        <authorList>
            <person name="Rajewski A."/>
            <person name="Carter-House D."/>
            <person name="Stajich J."/>
            <person name="Litt A."/>
        </authorList>
    </citation>
    <scope>NUCLEOTIDE SEQUENCE [LARGE SCALE GENOMIC DNA]</scope>
    <source>
        <strain evidence="2">AR-01</strain>
    </source>
</reference>
<dbReference type="Proteomes" id="UP000823775">
    <property type="component" value="Unassembled WGS sequence"/>
</dbReference>
<organism evidence="2 3">
    <name type="scientific">Datura stramonium</name>
    <name type="common">Jimsonweed</name>
    <name type="synonym">Common thornapple</name>
    <dbReference type="NCBI Taxonomy" id="4076"/>
    <lineage>
        <taxon>Eukaryota</taxon>
        <taxon>Viridiplantae</taxon>
        <taxon>Streptophyta</taxon>
        <taxon>Embryophyta</taxon>
        <taxon>Tracheophyta</taxon>
        <taxon>Spermatophyta</taxon>
        <taxon>Magnoliopsida</taxon>
        <taxon>eudicotyledons</taxon>
        <taxon>Gunneridae</taxon>
        <taxon>Pentapetalae</taxon>
        <taxon>asterids</taxon>
        <taxon>lamiids</taxon>
        <taxon>Solanales</taxon>
        <taxon>Solanaceae</taxon>
        <taxon>Solanoideae</taxon>
        <taxon>Datureae</taxon>
        <taxon>Datura</taxon>
    </lineage>
</organism>
<evidence type="ECO:0000313" key="2">
    <source>
        <dbReference type="EMBL" id="MCD7468098.1"/>
    </source>
</evidence>
<comment type="caution">
    <text evidence="2">The sequence shown here is derived from an EMBL/GenBank/DDBJ whole genome shotgun (WGS) entry which is preliminary data.</text>
</comment>
<gene>
    <name evidence="2" type="ORF">HAX54_005904</name>
</gene>
<proteinExistence type="predicted"/>
<dbReference type="EMBL" id="JACEIK010001296">
    <property type="protein sequence ID" value="MCD7468098.1"/>
    <property type="molecule type" value="Genomic_DNA"/>
</dbReference>
<keyword evidence="3" id="KW-1185">Reference proteome</keyword>
<protein>
    <submittedName>
        <fullName evidence="2">Uncharacterized protein</fullName>
    </submittedName>
</protein>